<feature type="compositionally biased region" description="Basic and acidic residues" evidence="2">
    <location>
        <begin position="35"/>
        <end position="46"/>
    </location>
</feature>
<feature type="region of interest" description="Disordered" evidence="2">
    <location>
        <begin position="221"/>
        <end position="255"/>
    </location>
</feature>
<dbReference type="Proteomes" id="UP000762676">
    <property type="component" value="Unassembled WGS sequence"/>
</dbReference>
<comment type="caution">
    <text evidence="3">The sequence shown here is derived from an EMBL/GenBank/DDBJ whole genome shotgun (WGS) entry which is preliminary data.</text>
</comment>
<organism evidence="3 4">
    <name type="scientific">Elysia marginata</name>
    <dbReference type="NCBI Taxonomy" id="1093978"/>
    <lineage>
        <taxon>Eukaryota</taxon>
        <taxon>Metazoa</taxon>
        <taxon>Spiralia</taxon>
        <taxon>Lophotrochozoa</taxon>
        <taxon>Mollusca</taxon>
        <taxon>Gastropoda</taxon>
        <taxon>Heterobranchia</taxon>
        <taxon>Euthyneura</taxon>
        <taxon>Panpulmonata</taxon>
        <taxon>Sacoglossa</taxon>
        <taxon>Placobranchoidea</taxon>
        <taxon>Plakobranchidae</taxon>
        <taxon>Elysia</taxon>
    </lineage>
</organism>
<keyword evidence="4" id="KW-1185">Reference proteome</keyword>
<dbReference type="AlphaFoldDB" id="A0AAV4EW18"/>
<feature type="coiled-coil region" evidence="1">
    <location>
        <begin position="293"/>
        <end position="326"/>
    </location>
</feature>
<dbReference type="GO" id="GO:0030686">
    <property type="term" value="C:90S preribosome"/>
    <property type="evidence" value="ECO:0007669"/>
    <property type="project" value="TreeGrafter"/>
</dbReference>
<dbReference type="InterPro" id="IPR018034">
    <property type="entry name" value="Kri1"/>
</dbReference>
<evidence type="ECO:0000256" key="2">
    <source>
        <dbReference type="SAM" id="MobiDB-lite"/>
    </source>
</evidence>
<dbReference type="EMBL" id="BMAT01003900">
    <property type="protein sequence ID" value="GFR64535.1"/>
    <property type="molecule type" value="Genomic_DNA"/>
</dbReference>
<accession>A0AAV4EW18</accession>
<proteinExistence type="predicted"/>
<dbReference type="GO" id="GO:0005730">
    <property type="term" value="C:nucleolus"/>
    <property type="evidence" value="ECO:0007669"/>
    <property type="project" value="TreeGrafter"/>
</dbReference>
<feature type="region of interest" description="Disordered" evidence="2">
    <location>
        <begin position="35"/>
        <end position="61"/>
    </location>
</feature>
<sequence>MDLFDSDSNDEEVSFKINEGYAKNYEKWRKKEEKQKLLDRYGKQETSDSSSEEEEIRSTPQMDKDWLRAYAVVRFQQPRLYKEDTAKPISKKKEKAITLKDHERKFILEKGGIASDEESKKPQTSVGKSYYEEQEEIKKNLKDAIGDSSDSESNEEEDLLVKAHKTEEQKQQEENEYLEWLKGERESLGDPDAEAELAPLKQYWNDPSISEKEKVLRDYILNNGYMDQEESDSDSDDDTAKLHEGPDHDEEENFLKEADKYEYKYNFRHEEPGGDEIKSYPRIIETSVRTKDTRRAEKRKEKLERKRKEKEKIKDEIRLLQKLQMEEKMEKLETLRKIAHRPDLDYDLDADFDPDKHNEIMKKYFDDDYYEEDDADQKPTFDYDAAIDEEEGKHCSNGL</sequence>
<feature type="region of interest" description="Disordered" evidence="2">
    <location>
        <begin position="110"/>
        <end position="176"/>
    </location>
</feature>
<dbReference type="Pfam" id="PF05178">
    <property type="entry name" value="Kri1"/>
    <property type="match status" value="1"/>
</dbReference>
<evidence type="ECO:0000313" key="3">
    <source>
        <dbReference type="EMBL" id="GFR64535.1"/>
    </source>
</evidence>
<feature type="compositionally biased region" description="Basic and acidic residues" evidence="2">
    <location>
        <begin position="136"/>
        <end position="145"/>
    </location>
</feature>
<evidence type="ECO:0000313" key="4">
    <source>
        <dbReference type="Proteomes" id="UP000762676"/>
    </source>
</evidence>
<dbReference type="PANTHER" id="PTHR14490">
    <property type="entry name" value="ZINC FINGER, ZZ TYPE"/>
    <property type="match status" value="1"/>
</dbReference>
<gene>
    <name evidence="3" type="ORF">ElyMa_001925000</name>
</gene>
<feature type="compositionally biased region" description="Basic and acidic residues" evidence="2">
    <location>
        <begin position="159"/>
        <end position="176"/>
    </location>
</feature>
<dbReference type="PANTHER" id="PTHR14490:SF5">
    <property type="entry name" value="PROTEIN KRI1 HOMOLOG"/>
    <property type="match status" value="1"/>
</dbReference>
<keyword evidence="1" id="KW-0175">Coiled coil</keyword>
<protein>
    <submittedName>
        <fullName evidence="3">Protein KRI1 homolog</fullName>
    </submittedName>
</protein>
<feature type="compositionally biased region" description="Acidic residues" evidence="2">
    <location>
        <begin position="227"/>
        <end position="237"/>
    </location>
</feature>
<reference evidence="3 4" key="1">
    <citation type="journal article" date="2021" name="Elife">
        <title>Chloroplast acquisition without the gene transfer in kleptoplastic sea slugs, Plakobranchus ocellatus.</title>
        <authorList>
            <person name="Maeda T."/>
            <person name="Takahashi S."/>
            <person name="Yoshida T."/>
            <person name="Shimamura S."/>
            <person name="Takaki Y."/>
            <person name="Nagai Y."/>
            <person name="Toyoda A."/>
            <person name="Suzuki Y."/>
            <person name="Arimoto A."/>
            <person name="Ishii H."/>
            <person name="Satoh N."/>
            <person name="Nishiyama T."/>
            <person name="Hasebe M."/>
            <person name="Maruyama T."/>
            <person name="Minagawa J."/>
            <person name="Obokata J."/>
            <person name="Shigenobu S."/>
        </authorList>
    </citation>
    <scope>NUCLEOTIDE SEQUENCE [LARGE SCALE GENOMIC DNA]</scope>
</reference>
<feature type="compositionally biased region" description="Acidic residues" evidence="2">
    <location>
        <begin position="149"/>
        <end position="158"/>
    </location>
</feature>
<evidence type="ECO:0000256" key="1">
    <source>
        <dbReference type="SAM" id="Coils"/>
    </source>
</evidence>
<name>A0AAV4EW18_9GAST</name>
<dbReference type="GO" id="GO:0000447">
    <property type="term" value="P:endonucleolytic cleavage in ITS1 to separate SSU-rRNA from 5.8S rRNA and LSU-rRNA from tricistronic rRNA transcript (SSU-rRNA, 5.8S rRNA, LSU-rRNA)"/>
    <property type="evidence" value="ECO:0007669"/>
    <property type="project" value="TreeGrafter"/>
</dbReference>